<dbReference type="EMBL" id="KZ505581">
    <property type="protein sequence ID" value="PKU59149.1"/>
    <property type="molecule type" value="Genomic_DNA"/>
</dbReference>
<evidence type="ECO:0000313" key="3">
    <source>
        <dbReference type="Proteomes" id="UP000233837"/>
    </source>
</evidence>
<proteinExistence type="predicted"/>
<sequence length="90" mass="10420">MAGRKAKMLEGEIKQMKSDFVKISGFEKLFSSIREKIDEKLTIMEEMIKKLLEGQTKPATSKGRASLNRQENERNPDIGIMRKNQEMINF</sequence>
<organism evidence="2 3">
    <name type="scientific">Dendrobium catenatum</name>
    <dbReference type="NCBI Taxonomy" id="906689"/>
    <lineage>
        <taxon>Eukaryota</taxon>
        <taxon>Viridiplantae</taxon>
        <taxon>Streptophyta</taxon>
        <taxon>Embryophyta</taxon>
        <taxon>Tracheophyta</taxon>
        <taxon>Spermatophyta</taxon>
        <taxon>Magnoliopsida</taxon>
        <taxon>Liliopsida</taxon>
        <taxon>Asparagales</taxon>
        <taxon>Orchidaceae</taxon>
        <taxon>Epidendroideae</taxon>
        <taxon>Malaxideae</taxon>
        <taxon>Dendrobiinae</taxon>
        <taxon>Dendrobium</taxon>
    </lineage>
</organism>
<dbReference type="AlphaFoldDB" id="A0A2I0V6W6"/>
<feature type="region of interest" description="Disordered" evidence="1">
    <location>
        <begin position="54"/>
        <end position="90"/>
    </location>
</feature>
<protein>
    <submittedName>
        <fullName evidence="2">Uncharacterized protein</fullName>
    </submittedName>
</protein>
<name>A0A2I0V6W6_9ASPA</name>
<reference evidence="2 3" key="2">
    <citation type="journal article" date="2017" name="Nature">
        <title>The Apostasia genome and the evolution of orchids.</title>
        <authorList>
            <person name="Zhang G.Q."/>
            <person name="Liu K.W."/>
            <person name="Li Z."/>
            <person name="Lohaus R."/>
            <person name="Hsiao Y.Y."/>
            <person name="Niu S.C."/>
            <person name="Wang J.Y."/>
            <person name="Lin Y.C."/>
            <person name="Xu Q."/>
            <person name="Chen L.J."/>
            <person name="Yoshida K."/>
            <person name="Fujiwara S."/>
            <person name="Wang Z.W."/>
            <person name="Zhang Y.Q."/>
            <person name="Mitsuda N."/>
            <person name="Wang M."/>
            <person name="Liu G.H."/>
            <person name="Pecoraro L."/>
            <person name="Huang H.X."/>
            <person name="Xiao X.J."/>
            <person name="Lin M."/>
            <person name="Wu X.Y."/>
            <person name="Wu W.L."/>
            <person name="Chen Y.Y."/>
            <person name="Chang S.B."/>
            <person name="Sakamoto S."/>
            <person name="Ohme-Takagi M."/>
            <person name="Yagi M."/>
            <person name="Zeng S.J."/>
            <person name="Shen C.Y."/>
            <person name="Yeh C.M."/>
            <person name="Luo Y.B."/>
            <person name="Tsai W.C."/>
            <person name="Van de Peer Y."/>
            <person name="Liu Z.J."/>
        </authorList>
    </citation>
    <scope>NUCLEOTIDE SEQUENCE [LARGE SCALE GENOMIC DNA]</scope>
    <source>
        <tissue evidence="2">The whole plant</tissue>
    </source>
</reference>
<keyword evidence="3" id="KW-1185">Reference proteome</keyword>
<accession>A0A2I0V6W6</accession>
<evidence type="ECO:0000256" key="1">
    <source>
        <dbReference type="SAM" id="MobiDB-lite"/>
    </source>
</evidence>
<gene>
    <name evidence="2" type="ORF">MA16_Dca028501</name>
</gene>
<reference evidence="2 3" key="1">
    <citation type="journal article" date="2016" name="Sci. Rep.">
        <title>The Dendrobium catenatum Lindl. genome sequence provides insights into polysaccharide synthase, floral development and adaptive evolution.</title>
        <authorList>
            <person name="Zhang G.Q."/>
            <person name="Xu Q."/>
            <person name="Bian C."/>
            <person name="Tsai W.C."/>
            <person name="Yeh C.M."/>
            <person name="Liu K.W."/>
            <person name="Yoshida K."/>
            <person name="Zhang L.S."/>
            <person name="Chang S.B."/>
            <person name="Chen F."/>
            <person name="Shi Y."/>
            <person name="Su Y.Y."/>
            <person name="Zhang Y.Q."/>
            <person name="Chen L.J."/>
            <person name="Yin Y."/>
            <person name="Lin M."/>
            <person name="Huang H."/>
            <person name="Deng H."/>
            <person name="Wang Z.W."/>
            <person name="Zhu S.L."/>
            <person name="Zhao X."/>
            <person name="Deng C."/>
            <person name="Niu S.C."/>
            <person name="Huang J."/>
            <person name="Wang M."/>
            <person name="Liu G.H."/>
            <person name="Yang H.J."/>
            <person name="Xiao X.J."/>
            <person name="Hsiao Y.Y."/>
            <person name="Wu W.L."/>
            <person name="Chen Y.Y."/>
            <person name="Mitsuda N."/>
            <person name="Ohme-Takagi M."/>
            <person name="Luo Y.B."/>
            <person name="Van de Peer Y."/>
            <person name="Liu Z.J."/>
        </authorList>
    </citation>
    <scope>NUCLEOTIDE SEQUENCE [LARGE SCALE GENOMIC DNA]</scope>
    <source>
        <tissue evidence="2">The whole plant</tissue>
    </source>
</reference>
<evidence type="ECO:0000313" key="2">
    <source>
        <dbReference type="EMBL" id="PKU59149.1"/>
    </source>
</evidence>
<dbReference type="Proteomes" id="UP000233837">
    <property type="component" value="Unassembled WGS sequence"/>
</dbReference>